<dbReference type="InterPro" id="IPR024211">
    <property type="entry name" value="DUF3841"/>
</dbReference>
<organism evidence="1 2">
    <name type="scientific">Maledivibacter halophilus</name>
    <dbReference type="NCBI Taxonomy" id="36842"/>
    <lineage>
        <taxon>Bacteria</taxon>
        <taxon>Bacillati</taxon>
        <taxon>Bacillota</taxon>
        <taxon>Clostridia</taxon>
        <taxon>Peptostreptococcales</taxon>
        <taxon>Caminicellaceae</taxon>
        <taxon>Maledivibacter</taxon>
    </lineage>
</organism>
<dbReference type="Pfam" id="PF12952">
    <property type="entry name" value="DUF3841"/>
    <property type="match status" value="1"/>
</dbReference>
<proteinExistence type="predicted"/>
<dbReference type="STRING" id="36842.SAMN02194393_00938"/>
<reference evidence="1 2" key="1">
    <citation type="submission" date="2017-02" db="EMBL/GenBank/DDBJ databases">
        <authorList>
            <person name="Peterson S.W."/>
        </authorList>
    </citation>
    <scope>NUCLEOTIDE SEQUENCE [LARGE SCALE GENOMIC DNA]</scope>
    <source>
        <strain evidence="1 2">M1</strain>
    </source>
</reference>
<accession>A0A1T5J682</accession>
<gene>
    <name evidence="1" type="ORF">SAMN02194393_00938</name>
</gene>
<dbReference type="Proteomes" id="UP000190285">
    <property type="component" value="Unassembled WGS sequence"/>
</dbReference>
<evidence type="ECO:0000313" key="1">
    <source>
        <dbReference type="EMBL" id="SKC46881.1"/>
    </source>
</evidence>
<keyword evidence="2" id="KW-1185">Reference proteome</keyword>
<dbReference type="AlphaFoldDB" id="A0A1T5J682"/>
<evidence type="ECO:0008006" key="3">
    <source>
        <dbReference type="Google" id="ProtNLM"/>
    </source>
</evidence>
<sequence>MGKDTIKLWTCQQRIVLDTIMNNGVYHVKREYVTKKYKEVSKIFLTAYNWFVANAQNIVQRPQGAEFPIWTWADPKYVQHFDKAVILAIEVERNKAILFDSGKWNKILNLSYIPKDKKDSEGFKKELERYNITDDSEAYMSNFYPQLKSKIRKSWSRLFDENIEISGAIRAALWEIRKEWVIDIIEK</sequence>
<protein>
    <recommendedName>
        <fullName evidence="3">DUF3841 domain-containing protein</fullName>
    </recommendedName>
</protein>
<name>A0A1T5J682_9FIRM</name>
<dbReference type="RefSeq" id="WP_170917279.1">
    <property type="nucleotide sequence ID" value="NZ_FUZT01000002.1"/>
</dbReference>
<dbReference type="EMBL" id="FUZT01000002">
    <property type="protein sequence ID" value="SKC46881.1"/>
    <property type="molecule type" value="Genomic_DNA"/>
</dbReference>
<evidence type="ECO:0000313" key="2">
    <source>
        <dbReference type="Proteomes" id="UP000190285"/>
    </source>
</evidence>